<accession>A0ABX8R7E2</accession>
<dbReference type="PROSITE" id="PS50850">
    <property type="entry name" value="MFS"/>
    <property type="match status" value="1"/>
</dbReference>
<feature type="transmembrane region" description="Helical" evidence="7">
    <location>
        <begin position="294"/>
        <end position="312"/>
    </location>
</feature>
<name>A0ABX8R7E2_9ACTN</name>
<dbReference type="PRINTS" id="PR01036">
    <property type="entry name" value="TCRTETB"/>
</dbReference>
<dbReference type="InterPro" id="IPR011701">
    <property type="entry name" value="MFS"/>
</dbReference>
<feature type="transmembrane region" description="Helical" evidence="7">
    <location>
        <begin position="216"/>
        <end position="238"/>
    </location>
</feature>
<protein>
    <submittedName>
        <fullName evidence="9">DHA2 family efflux MFS transporter permease subunit</fullName>
    </submittedName>
</protein>
<evidence type="ECO:0000256" key="1">
    <source>
        <dbReference type="ARBA" id="ARBA00004651"/>
    </source>
</evidence>
<dbReference type="EMBL" id="CP059572">
    <property type="protein sequence ID" value="QXJ25867.1"/>
    <property type="molecule type" value="Genomic_DNA"/>
</dbReference>
<keyword evidence="6 7" id="KW-0472">Membrane</keyword>
<dbReference type="PANTHER" id="PTHR23501">
    <property type="entry name" value="MAJOR FACILITATOR SUPERFAMILY"/>
    <property type="match status" value="1"/>
</dbReference>
<evidence type="ECO:0000256" key="6">
    <source>
        <dbReference type="ARBA" id="ARBA00023136"/>
    </source>
</evidence>
<evidence type="ECO:0000256" key="7">
    <source>
        <dbReference type="SAM" id="Phobius"/>
    </source>
</evidence>
<sequence>MVPVISSLAVSLLLAALDQTIMSTALPTIARQLGGYQDLSWVIVSFMLASSLATPLFGKLSDMYGRRKLYLWSLVLFLLGSALCGLAPSIQQLLVFRALQGAGAGGLIVLSMAIVADVAPAAERAQWQGVFGAVFGIASIGGPVAGGLLTDYVSWRWIFFINLPLGAAAILLAARNLHLPRRVSPHRIDYPGMAALASLVTTLTLLSSWAGTTYSWASPVIIGLAATGLGSLIALILLERKAAEPVLPPRLFTNRTFLLATITVALVGVAMWSATTFLPLFLQLASGTDATGSGLLMLPLLGGMTLSSALGGRLVSRIGRYRPVVLAGTALATAAMTALAAMNTDTSTLLTSAAMVLFGLGIGVIYQNLLVGAQATTAAGDLGAATSTISTARGLGGTVGIALLGAVFTTRLNTRLPAATSSASSSADSPYAIHQGLDHATRSAFADSIATVFLLTAIVLTTAFALSWLLPNTSLSAK</sequence>
<feature type="transmembrane region" description="Helical" evidence="7">
    <location>
        <begin position="348"/>
        <end position="366"/>
    </location>
</feature>
<evidence type="ECO:0000256" key="2">
    <source>
        <dbReference type="ARBA" id="ARBA00022448"/>
    </source>
</evidence>
<keyword evidence="10" id="KW-1185">Reference proteome</keyword>
<dbReference type="PANTHER" id="PTHR23501:SF197">
    <property type="entry name" value="COMD"/>
    <property type="match status" value="1"/>
</dbReference>
<proteinExistence type="predicted"/>
<dbReference type="Gene3D" id="1.20.1720.10">
    <property type="entry name" value="Multidrug resistance protein D"/>
    <property type="match status" value="1"/>
</dbReference>
<feature type="transmembrane region" description="Helical" evidence="7">
    <location>
        <begin position="102"/>
        <end position="122"/>
    </location>
</feature>
<dbReference type="Gene3D" id="1.20.1250.20">
    <property type="entry name" value="MFS general substrate transporter like domains"/>
    <property type="match status" value="1"/>
</dbReference>
<dbReference type="Proteomes" id="UP001049518">
    <property type="component" value="Chromosome"/>
</dbReference>
<dbReference type="InterPro" id="IPR036259">
    <property type="entry name" value="MFS_trans_sf"/>
</dbReference>
<evidence type="ECO:0000256" key="3">
    <source>
        <dbReference type="ARBA" id="ARBA00022475"/>
    </source>
</evidence>
<feature type="transmembrane region" description="Helical" evidence="7">
    <location>
        <begin position="129"/>
        <end position="149"/>
    </location>
</feature>
<reference evidence="9" key="1">
    <citation type="submission" date="2020-07" db="EMBL/GenBank/DDBJ databases">
        <authorList>
            <person name="Tarantini F.S."/>
            <person name="Hong K.W."/>
            <person name="Chan K.G."/>
        </authorList>
    </citation>
    <scope>NUCLEOTIDE SEQUENCE</scope>
    <source>
        <strain evidence="9">32-07</strain>
    </source>
</reference>
<feature type="transmembrane region" description="Helical" evidence="7">
    <location>
        <begin position="258"/>
        <end position="282"/>
    </location>
</feature>
<dbReference type="InterPro" id="IPR020846">
    <property type="entry name" value="MFS_dom"/>
</dbReference>
<feature type="transmembrane region" description="Helical" evidence="7">
    <location>
        <begin position="69"/>
        <end position="90"/>
    </location>
</feature>
<keyword evidence="2" id="KW-0813">Transport</keyword>
<gene>
    <name evidence="9" type="ORF">AGRA3207_007431</name>
</gene>
<feature type="transmembrane region" description="Helical" evidence="7">
    <location>
        <begin position="155"/>
        <end position="178"/>
    </location>
</feature>
<feature type="domain" description="Major facilitator superfamily (MFS) profile" evidence="8">
    <location>
        <begin position="4"/>
        <end position="474"/>
    </location>
</feature>
<feature type="transmembrane region" description="Helical" evidence="7">
    <location>
        <begin position="190"/>
        <end position="210"/>
    </location>
</feature>
<dbReference type="NCBIfam" id="TIGR00711">
    <property type="entry name" value="efflux_EmrB"/>
    <property type="match status" value="1"/>
</dbReference>
<evidence type="ECO:0000313" key="10">
    <source>
        <dbReference type="Proteomes" id="UP001049518"/>
    </source>
</evidence>
<evidence type="ECO:0000256" key="4">
    <source>
        <dbReference type="ARBA" id="ARBA00022692"/>
    </source>
</evidence>
<feature type="transmembrane region" description="Helical" evidence="7">
    <location>
        <begin position="324"/>
        <end position="342"/>
    </location>
</feature>
<keyword evidence="4 7" id="KW-0812">Transmembrane</keyword>
<feature type="transmembrane region" description="Helical" evidence="7">
    <location>
        <begin position="39"/>
        <end position="57"/>
    </location>
</feature>
<evidence type="ECO:0000313" key="9">
    <source>
        <dbReference type="EMBL" id="QXJ25867.1"/>
    </source>
</evidence>
<dbReference type="Pfam" id="PF07690">
    <property type="entry name" value="MFS_1"/>
    <property type="match status" value="1"/>
</dbReference>
<feature type="transmembrane region" description="Helical" evidence="7">
    <location>
        <begin position="449"/>
        <end position="470"/>
    </location>
</feature>
<evidence type="ECO:0000256" key="5">
    <source>
        <dbReference type="ARBA" id="ARBA00022989"/>
    </source>
</evidence>
<keyword evidence="3" id="KW-1003">Cell membrane</keyword>
<dbReference type="SUPFAM" id="SSF103473">
    <property type="entry name" value="MFS general substrate transporter"/>
    <property type="match status" value="1"/>
</dbReference>
<organism evidence="9 10">
    <name type="scientific">Actinomadura graeca</name>
    <dbReference type="NCBI Taxonomy" id="2750812"/>
    <lineage>
        <taxon>Bacteria</taxon>
        <taxon>Bacillati</taxon>
        <taxon>Actinomycetota</taxon>
        <taxon>Actinomycetes</taxon>
        <taxon>Streptosporangiales</taxon>
        <taxon>Thermomonosporaceae</taxon>
        <taxon>Actinomadura</taxon>
    </lineage>
</organism>
<comment type="subcellular location">
    <subcellularLocation>
        <location evidence="1">Cell membrane</location>
        <topology evidence="1">Multi-pass membrane protein</topology>
    </subcellularLocation>
</comment>
<evidence type="ECO:0000259" key="8">
    <source>
        <dbReference type="PROSITE" id="PS50850"/>
    </source>
</evidence>
<dbReference type="InterPro" id="IPR004638">
    <property type="entry name" value="EmrB-like"/>
</dbReference>
<keyword evidence="5 7" id="KW-1133">Transmembrane helix</keyword>